<evidence type="ECO:0000313" key="3">
    <source>
        <dbReference type="Proteomes" id="UP000762676"/>
    </source>
</evidence>
<reference evidence="2 3" key="1">
    <citation type="journal article" date="2021" name="Elife">
        <title>Chloroplast acquisition without the gene transfer in kleptoplastic sea slugs, Plakobranchus ocellatus.</title>
        <authorList>
            <person name="Maeda T."/>
            <person name="Takahashi S."/>
            <person name="Yoshida T."/>
            <person name="Shimamura S."/>
            <person name="Takaki Y."/>
            <person name="Nagai Y."/>
            <person name="Toyoda A."/>
            <person name="Suzuki Y."/>
            <person name="Arimoto A."/>
            <person name="Ishii H."/>
            <person name="Satoh N."/>
            <person name="Nishiyama T."/>
            <person name="Hasebe M."/>
            <person name="Maruyama T."/>
            <person name="Minagawa J."/>
            <person name="Obokata J."/>
            <person name="Shigenobu S."/>
        </authorList>
    </citation>
    <scope>NUCLEOTIDE SEQUENCE [LARGE SCALE GENOMIC DNA]</scope>
</reference>
<comment type="caution">
    <text evidence="2">The sequence shown here is derived from an EMBL/GenBank/DDBJ whole genome shotgun (WGS) entry which is preliminary data.</text>
</comment>
<feature type="compositionally biased region" description="Polar residues" evidence="1">
    <location>
        <begin position="26"/>
        <end position="63"/>
    </location>
</feature>
<gene>
    <name evidence="2" type="ORF">ElyMa_005986400</name>
</gene>
<dbReference type="EMBL" id="BMAT01012032">
    <property type="protein sequence ID" value="GFR83904.1"/>
    <property type="molecule type" value="Genomic_DNA"/>
</dbReference>
<accession>A0AAV4GF38</accession>
<feature type="compositionally biased region" description="Basic and acidic residues" evidence="1">
    <location>
        <begin position="71"/>
        <end position="80"/>
    </location>
</feature>
<protein>
    <submittedName>
        <fullName evidence="2">Uncharacterized protein</fullName>
    </submittedName>
</protein>
<dbReference type="AlphaFoldDB" id="A0AAV4GF38"/>
<evidence type="ECO:0000313" key="2">
    <source>
        <dbReference type="EMBL" id="GFR83904.1"/>
    </source>
</evidence>
<evidence type="ECO:0000256" key="1">
    <source>
        <dbReference type="SAM" id="MobiDB-lite"/>
    </source>
</evidence>
<dbReference type="Proteomes" id="UP000762676">
    <property type="component" value="Unassembled WGS sequence"/>
</dbReference>
<organism evidence="2 3">
    <name type="scientific">Elysia marginata</name>
    <dbReference type="NCBI Taxonomy" id="1093978"/>
    <lineage>
        <taxon>Eukaryota</taxon>
        <taxon>Metazoa</taxon>
        <taxon>Spiralia</taxon>
        <taxon>Lophotrochozoa</taxon>
        <taxon>Mollusca</taxon>
        <taxon>Gastropoda</taxon>
        <taxon>Heterobranchia</taxon>
        <taxon>Euthyneura</taxon>
        <taxon>Panpulmonata</taxon>
        <taxon>Sacoglossa</taxon>
        <taxon>Placobranchoidea</taxon>
        <taxon>Plakobranchidae</taxon>
        <taxon>Elysia</taxon>
    </lineage>
</organism>
<proteinExistence type="predicted"/>
<name>A0AAV4GF38_9GAST</name>
<keyword evidence="3" id="KW-1185">Reference proteome</keyword>
<feature type="region of interest" description="Disordered" evidence="1">
    <location>
        <begin position="1"/>
        <end position="80"/>
    </location>
</feature>
<sequence>MGSSGQRGTGKSDDGTDQPVCRSRDYTPSCQHFPTIQSHAQSLDTAHSVQSHAPSLGQDQSVALSGRGRKALSEAADRKLSVSTSRTSRYVIRYVMPSVRPLATPG</sequence>